<dbReference type="PANTHER" id="PTHR16677:SF1">
    <property type="entry name" value="HEMATOPOIETIC PROGENITOR CELL ANTIGEN CD34"/>
    <property type="match status" value="1"/>
</dbReference>
<dbReference type="Pfam" id="PF06365">
    <property type="entry name" value="CD34_antigen"/>
    <property type="match status" value="1"/>
</dbReference>
<evidence type="ECO:0000256" key="5">
    <source>
        <dbReference type="ARBA" id="ARBA00022989"/>
    </source>
</evidence>
<keyword evidence="12" id="KW-1185">Reference proteome</keyword>
<keyword evidence="6 9" id="KW-0472">Membrane</keyword>
<dbReference type="PANTHER" id="PTHR16677">
    <property type="entry name" value="HEMATOPOIETIC PROGENITOR CELL ANTIGEN CD34"/>
    <property type="match status" value="1"/>
</dbReference>
<feature type="compositionally biased region" description="Low complexity" evidence="8">
    <location>
        <begin position="31"/>
        <end position="46"/>
    </location>
</feature>
<evidence type="ECO:0000313" key="11">
    <source>
        <dbReference type="Ensembl" id="ENSHCOP00000025122.1"/>
    </source>
</evidence>
<feature type="region of interest" description="Disordered" evidence="8">
    <location>
        <begin position="30"/>
        <end position="103"/>
    </location>
</feature>
<name>A0A3Q2Z134_HIPCM</name>
<evidence type="ECO:0000256" key="1">
    <source>
        <dbReference type="ARBA" id="ARBA00004479"/>
    </source>
</evidence>
<dbReference type="GO" id="GO:0007155">
    <property type="term" value="P:cell adhesion"/>
    <property type="evidence" value="ECO:0007669"/>
    <property type="project" value="UniProtKB-KW"/>
</dbReference>
<dbReference type="KEGG" id="hcq:109528607"/>
<comment type="subcellular location">
    <subcellularLocation>
        <location evidence="1">Membrane</location>
        <topology evidence="1">Single-pass type I membrane protein</topology>
    </subcellularLocation>
</comment>
<feature type="chain" id="PRO_5018555037" evidence="10">
    <location>
        <begin position="25"/>
        <end position="323"/>
    </location>
</feature>
<evidence type="ECO:0000256" key="7">
    <source>
        <dbReference type="ARBA" id="ARBA00023180"/>
    </source>
</evidence>
<dbReference type="CTD" id="947"/>
<dbReference type="RefSeq" id="XP_019747002.1">
    <property type="nucleotide sequence ID" value="XM_019891443.1"/>
</dbReference>
<dbReference type="AlphaFoldDB" id="A0A3Q2Z134"/>
<keyword evidence="4" id="KW-0130">Cell adhesion</keyword>
<evidence type="ECO:0000256" key="2">
    <source>
        <dbReference type="ARBA" id="ARBA00022692"/>
    </source>
</evidence>
<dbReference type="RefSeq" id="XP_019747001.1">
    <property type="nucleotide sequence ID" value="XM_019891442.1"/>
</dbReference>
<feature type="region of interest" description="Disordered" evidence="8">
    <location>
        <begin position="271"/>
        <end position="323"/>
    </location>
</feature>
<dbReference type="GeneID" id="109528607"/>
<evidence type="ECO:0000256" key="3">
    <source>
        <dbReference type="ARBA" id="ARBA00022729"/>
    </source>
</evidence>
<dbReference type="GeneTree" id="ENSGT00390000008414"/>
<evidence type="ECO:0000256" key="9">
    <source>
        <dbReference type="SAM" id="Phobius"/>
    </source>
</evidence>
<protein>
    <submittedName>
        <fullName evidence="11">Uncharacterized LOC109528607</fullName>
    </submittedName>
</protein>
<feature type="signal peptide" evidence="10">
    <location>
        <begin position="1"/>
        <end position="24"/>
    </location>
</feature>
<feature type="transmembrane region" description="Helical" evidence="9">
    <location>
        <begin position="228"/>
        <end position="248"/>
    </location>
</feature>
<evidence type="ECO:0000313" key="12">
    <source>
        <dbReference type="Proteomes" id="UP000264820"/>
    </source>
</evidence>
<organism evidence="11 12">
    <name type="scientific">Hippocampus comes</name>
    <name type="common">Tiger tail seahorse</name>
    <dbReference type="NCBI Taxonomy" id="109280"/>
    <lineage>
        <taxon>Eukaryota</taxon>
        <taxon>Metazoa</taxon>
        <taxon>Chordata</taxon>
        <taxon>Craniata</taxon>
        <taxon>Vertebrata</taxon>
        <taxon>Euteleostomi</taxon>
        <taxon>Actinopterygii</taxon>
        <taxon>Neopterygii</taxon>
        <taxon>Teleostei</taxon>
        <taxon>Neoteleostei</taxon>
        <taxon>Acanthomorphata</taxon>
        <taxon>Syngnathiaria</taxon>
        <taxon>Syngnathiformes</taxon>
        <taxon>Syngnathoidei</taxon>
        <taxon>Syngnathidae</taxon>
        <taxon>Hippocampus</taxon>
    </lineage>
</organism>
<dbReference type="OrthoDB" id="8945512at2759"/>
<evidence type="ECO:0000256" key="4">
    <source>
        <dbReference type="ARBA" id="ARBA00022889"/>
    </source>
</evidence>
<keyword evidence="2 9" id="KW-0812">Transmembrane</keyword>
<dbReference type="InterPro" id="IPR013836">
    <property type="entry name" value="CD34/Podocalyxin"/>
</dbReference>
<dbReference type="Ensembl" id="ENSHCOT00000019015.1">
    <property type="protein sequence ID" value="ENSHCOP00000025122.1"/>
    <property type="gene ID" value="ENSHCOG00000015058.1"/>
</dbReference>
<dbReference type="GO" id="GO:0005886">
    <property type="term" value="C:plasma membrane"/>
    <property type="evidence" value="ECO:0007669"/>
    <property type="project" value="UniProtKB-ARBA"/>
</dbReference>
<dbReference type="STRING" id="109280.ENSHCOP00000025122"/>
<dbReference type="Proteomes" id="UP000264820">
    <property type="component" value="Unplaced"/>
</dbReference>
<reference evidence="11" key="2">
    <citation type="submission" date="2025-09" db="UniProtKB">
        <authorList>
            <consortium name="Ensembl"/>
        </authorList>
    </citation>
    <scope>IDENTIFICATION</scope>
</reference>
<feature type="compositionally biased region" description="Polar residues" evidence="8">
    <location>
        <begin position="311"/>
        <end position="323"/>
    </location>
</feature>
<evidence type="ECO:0000256" key="8">
    <source>
        <dbReference type="SAM" id="MobiDB-lite"/>
    </source>
</evidence>
<sequence length="323" mass="33608">MRRMNGIALVLVLCTSLLCNRVVGQDEVATDAPASDPAADNSDVSPGVMDSAVQPQTTVAPDSGVAPVAEGDTGAPAENMPPPENNSPSADNQEGGASGTTAGPIALGDDGTFVLESSDLSNVSKTKLVVECVGKGEIDERKAVKAVVTYTDCVDTKRILQNSGIQCYIEKCHIKVYQDGNNIRMVRNDAKPYTLVEALKGELKDKLGVTNLEAPPSSSSSSSSGRSVFVGILVTGLLLAAAIVAGFCKCQRRTESKGVKLAEEAYPVDQENQGNTLVSVAPLSPPTETQDKPNVNGEAPEADKTEPPPTNGHSATKTADTEL</sequence>
<proteinExistence type="predicted"/>
<evidence type="ECO:0000256" key="6">
    <source>
        <dbReference type="ARBA" id="ARBA00023136"/>
    </source>
</evidence>
<dbReference type="InterPro" id="IPR008083">
    <property type="entry name" value="CD34"/>
</dbReference>
<keyword evidence="3 10" id="KW-0732">Signal</keyword>
<accession>A0A3Q2Z134</accession>
<evidence type="ECO:0000256" key="10">
    <source>
        <dbReference type="SAM" id="SignalP"/>
    </source>
</evidence>
<keyword evidence="7" id="KW-0325">Glycoprotein</keyword>
<keyword evidence="5 9" id="KW-1133">Transmembrane helix</keyword>
<reference evidence="11" key="1">
    <citation type="submission" date="2025-08" db="UniProtKB">
        <authorList>
            <consortium name="Ensembl"/>
        </authorList>
    </citation>
    <scope>IDENTIFICATION</scope>
</reference>